<reference evidence="14" key="1">
    <citation type="journal article" date="2014" name="Int. J. Syst. Evol. Microbiol.">
        <title>Complete genome sequence of Corynebacterium casei LMG S-19264T (=DSM 44701T), isolated from a smear-ripened cheese.</title>
        <authorList>
            <consortium name="US DOE Joint Genome Institute (JGI-PGF)"/>
            <person name="Walter F."/>
            <person name="Albersmeier A."/>
            <person name="Kalinowski J."/>
            <person name="Ruckert C."/>
        </authorList>
    </citation>
    <scope>NUCLEOTIDE SEQUENCE</scope>
    <source>
        <strain evidence="14">KCTC 32437</strain>
    </source>
</reference>
<evidence type="ECO:0000256" key="4">
    <source>
        <dbReference type="ARBA" id="ARBA00022475"/>
    </source>
</evidence>
<name>A0A918SB77_9HYPH</name>
<evidence type="ECO:0000313" key="15">
    <source>
        <dbReference type="Proteomes" id="UP000646579"/>
    </source>
</evidence>
<dbReference type="Proteomes" id="UP000646579">
    <property type="component" value="Unassembled WGS sequence"/>
</dbReference>
<keyword evidence="3" id="KW-0813">Transport</keyword>
<dbReference type="GO" id="GO:0005524">
    <property type="term" value="F:ATP binding"/>
    <property type="evidence" value="ECO:0007669"/>
    <property type="project" value="UniProtKB-KW"/>
</dbReference>
<feature type="transmembrane region" description="Helical" evidence="11">
    <location>
        <begin position="280"/>
        <end position="303"/>
    </location>
</feature>
<feature type="domain" description="ABC transporter" evidence="12">
    <location>
        <begin position="376"/>
        <end position="616"/>
    </location>
</feature>
<dbReference type="GO" id="GO:0015421">
    <property type="term" value="F:ABC-type oligopeptide transporter activity"/>
    <property type="evidence" value="ECO:0007669"/>
    <property type="project" value="TreeGrafter"/>
</dbReference>
<dbReference type="PROSITE" id="PS50929">
    <property type="entry name" value="ABC_TM1F"/>
    <property type="match status" value="1"/>
</dbReference>
<dbReference type="PROSITE" id="PS00211">
    <property type="entry name" value="ABC_TRANSPORTER_1"/>
    <property type="match status" value="1"/>
</dbReference>
<dbReference type="SUPFAM" id="SSF90123">
    <property type="entry name" value="ABC transporter transmembrane region"/>
    <property type="match status" value="1"/>
</dbReference>
<evidence type="ECO:0000256" key="6">
    <source>
        <dbReference type="ARBA" id="ARBA00022692"/>
    </source>
</evidence>
<dbReference type="EMBL" id="BMZE01000003">
    <property type="protein sequence ID" value="GHA32384.1"/>
    <property type="molecule type" value="Genomic_DNA"/>
</dbReference>
<reference evidence="14" key="2">
    <citation type="submission" date="2020-09" db="EMBL/GenBank/DDBJ databases">
        <authorList>
            <person name="Sun Q."/>
            <person name="Kim S."/>
        </authorList>
    </citation>
    <scope>NUCLEOTIDE SEQUENCE</scope>
    <source>
        <strain evidence="14">KCTC 32437</strain>
    </source>
</reference>
<dbReference type="SUPFAM" id="SSF52540">
    <property type="entry name" value="P-loop containing nucleoside triphosphate hydrolases"/>
    <property type="match status" value="1"/>
</dbReference>
<dbReference type="InterPro" id="IPR017871">
    <property type="entry name" value="ABC_transporter-like_CS"/>
</dbReference>
<keyword evidence="10 11" id="KW-0472">Membrane</keyword>
<comment type="similarity">
    <text evidence="2">Belongs to the ABC transporter superfamily.</text>
</comment>
<evidence type="ECO:0000256" key="8">
    <source>
        <dbReference type="ARBA" id="ARBA00022840"/>
    </source>
</evidence>
<evidence type="ECO:0000259" key="12">
    <source>
        <dbReference type="PROSITE" id="PS50893"/>
    </source>
</evidence>
<evidence type="ECO:0000256" key="3">
    <source>
        <dbReference type="ARBA" id="ARBA00022448"/>
    </source>
</evidence>
<evidence type="ECO:0000256" key="5">
    <source>
        <dbReference type="ARBA" id="ARBA00022597"/>
    </source>
</evidence>
<dbReference type="SMART" id="SM00382">
    <property type="entry name" value="AAA"/>
    <property type="match status" value="1"/>
</dbReference>
<dbReference type="Gene3D" id="3.40.50.300">
    <property type="entry name" value="P-loop containing nucleotide triphosphate hydrolases"/>
    <property type="match status" value="1"/>
</dbReference>
<dbReference type="RefSeq" id="WP_189426580.1">
    <property type="nucleotide sequence ID" value="NZ_BMZE01000003.1"/>
</dbReference>
<gene>
    <name evidence="14" type="primary">msbA</name>
    <name evidence="14" type="ORF">GCM10007989_30570</name>
</gene>
<accession>A0A918SB77</accession>
<evidence type="ECO:0000256" key="10">
    <source>
        <dbReference type="ARBA" id="ARBA00023136"/>
    </source>
</evidence>
<evidence type="ECO:0000256" key="1">
    <source>
        <dbReference type="ARBA" id="ARBA00004651"/>
    </source>
</evidence>
<keyword evidence="7" id="KW-0547">Nucleotide-binding</keyword>
<comment type="subcellular location">
    <subcellularLocation>
        <location evidence="1">Cell membrane</location>
        <topology evidence="1">Multi-pass membrane protein</topology>
    </subcellularLocation>
</comment>
<evidence type="ECO:0000259" key="13">
    <source>
        <dbReference type="PROSITE" id="PS50929"/>
    </source>
</evidence>
<keyword evidence="4" id="KW-1003">Cell membrane</keyword>
<sequence>MRQPSSGPITPDQMSFAERMANLRHLGSLFRQIWRTSRFLTSASIGLRLIKALQPVAMLYVGKLIIDEVVRLTGIVSPGADLETLWQSGALATVAVLLALEFALVIGNDLLTRAISLVDSVLGELHSNTVSVDLLRHAARLDLLHFESPEYQDRLERARRQAASRNSVLSQIFGQAQDIITVATLAAGLFVYAPWLILLLFISMFPAVWGEQRFNLRGYALNRGRTPERRQLEYVRWIGARPETAKEVKLFGLGDFLVERFKTLAGAIFIDNRKLAVDRAIWGGVFAAISTLTYYGAYAYIVWRTISGDFTIGDLAFLSGSFLRLNGLFHQIMLGFTQVAGQSLYLDDLFSFFELKPSIVEADDPKPFPVPIRSAIRFENVGFRYPESDQWAIRNLSFEIAAGETVALVGENGAGKTTIVKLLTRLYDPDEGRVTVDGIDLKQMSARSLAENIGVIFQDFMRFSFTAGENIGIGNIEHMEDEERIRQAADRSLAADVISGFPDGYAQVLGRLFNEGRDLSGGEWQKIAIARGYMRDAQVMVLDEPTSALDARAEAEVFGRFTGLAEGKTALLISHRFSTVRVADRIIVLEGGRIIEEGPHEDLVAAGGVYADLFEIQAAGYR</sequence>
<dbReference type="PANTHER" id="PTHR43394">
    <property type="entry name" value="ATP-DEPENDENT PERMEASE MDL1, MITOCHONDRIAL"/>
    <property type="match status" value="1"/>
</dbReference>
<keyword evidence="9 11" id="KW-1133">Transmembrane helix</keyword>
<dbReference type="Gene3D" id="1.20.1560.10">
    <property type="entry name" value="ABC transporter type 1, transmembrane domain"/>
    <property type="match status" value="1"/>
</dbReference>
<comment type="caution">
    <text evidence="14">The sequence shown here is derived from an EMBL/GenBank/DDBJ whole genome shotgun (WGS) entry which is preliminary data.</text>
</comment>
<protein>
    <submittedName>
        <fullName evidence="14">ABC transporter ATP-binding protein</fullName>
    </submittedName>
</protein>
<dbReference type="InterPro" id="IPR003439">
    <property type="entry name" value="ABC_transporter-like_ATP-bd"/>
</dbReference>
<dbReference type="AlphaFoldDB" id="A0A918SB77"/>
<dbReference type="Pfam" id="PF00005">
    <property type="entry name" value="ABC_tran"/>
    <property type="match status" value="1"/>
</dbReference>
<dbReference type="GO" id="GO:0005886">
    <property type="term" value="C:plasma membrane"/>
    <property type="evidence" value="ECO:0007669"/>
    <property type="project" value="UniProtKB-SubCell"/>
</dbReference>
<feature type="transmembrane region" description="Helical" evidence="11">
    <location>
        <begin position="179"/>
        <end position="209"/>
    </location>
</feature>
<keyword evidence="6 11" id="KW-0812">Transmembrane</keyword>
<dbReference type="PROSITE" id="PS50893">
    <property type="entry name" value="ABC_TRANSPORTER_2"/>
    <property type="match status" value="1"/>
</dbReference>
<dbReference type="FunFam" id="3.40.50.300:FF:000221">
    <property type="entry name" value="Multidrug ABC transporter ATP-binding protein"/>
    <property type="match status" value="1"/>
</dbReference>
<keyword evidence="15" id="KW-1185">Reference proteome</keyword>
<feature type="domain" description="ABC transmembrane type-1" evidence="13">
    <location>
        <begin position="71"/>
        <end position="341"/>
    </location>
</feature>
<evidence type="ECO:0000313" key="14">
    <source>
        <dbReference type="EMBL" id="GHA32384.1"/>
    </source>
</evidence>
<dbReference type="InterPro" id="IPR039421">
    <property type="entry name" value="Type_1_exporter"/>
</dbReference>
<dbReference type="PANTHER" id="PTHR43394:SF1">
    <property type="entry name" value="ATP-BINDING CASSETTE SUB-FAMILY B MEMBER 10, MITOCHONDRIAL"/>
    <property type="match status" value="1"/>
</dbReference>
<dbReference type="InterPro" id="IPR036640">
    <property type="entry name" value="ABC1_TM_sf"/>
</dbReference>
<evidence type="ECO:0000256" key="7">
    <source>
        <dbReference type="ARBA" id="ARBA00022741"/>
    </source>
</evidence>
<organism evidence="14 15">
    <name type="scientific">Devosia pacifica</name>
    <dbReference type="NCBI Taxonomy" id="1335967"/>
    <lineage>
        <taxon>Bacteria</taxon>
        <taxon>Pseudomonadati</taxon>
        <taxon>Pseudomonadota</taxon>
        <taxon>Alphaproteobacteria</taxon>
        <taxon>Hyphomicrobiales</taxon>
        <taxon>Devosiaceae</taxon>
        <taxon>Devosia</taxon>
    </lineage>
</organism>
<dbReference type="GO" id="GO:0016887">
    <property type="term" value="F:ATP hydrolysis activity"/>
    <property type="evidence" value="ECO:0007669"/>
    <property type="project" value="InterPro"/>
</dbReference>
<evidence type="ECO:0000256" key="11">
    <source>
        <dbReference type="SAM" id="Phobius"/>
    </source>
</evidence>
<proteinExistence type="inferred from homology"/>
<evidence type="ECO:0000256" key="2">
    <source>
        <dbReference type="ARBA" id="ARBA00005417"/>
    </source>
</evidence>
<keyword evidence="8 14" id="KW-0067">ATP-binding</keyword>
<dbReference type="InterPro" id="IPR011527">
    <property type="entry name" value="ABC1_TM_dom"/>
</dbReference>
<evidence type="ECO:0000256" key="9">
    <source>
        <dbReference type="ARBA" id="ARBA00022989"/>
    </source>
</evidence>
<keyword evidence="5" id="KW-0762">Sugar transport</keyword>
<dbReference type="InterPro" id="IPR003593">
    <property type="entry name" value="AAA+_ATPase"/>
</dbReference>
<dbReference type="InterPro" id="IPR027417">
    <property type="entry name" value="P-loop_NTPase"/>
</dbReference>